<dbReference type="EMBL" id="SIDB01000001">
    <property type="protein sequence ID" value="KAI3439020.1"/>
    <property type="molecule type" value="Genomic_DNA"/>
</dbReference>
<evidence type="ECO:0000313" key="1">
    <source>
        <dbReference type="EMBL" id="KAI3439020.1"/>
    </source>
</evidence>
<evidence type="ECO:0000313" key="2">
    <source>
        <dbReference type="Proteomes" id="UP001055712"/>
    </source>
</evidence>
<organism evidence="1 2">
    <name type="scientific">Chlorella vulgaris</name>
    <name type="common">Green alga</name>
    <dbReference type="NCBI Taxonomy" id="3077"/>
    <lineage>
        <taxon>Eukaryota</taxon>
        <taxon>Viridiplantae</taxon>
        <taxon>Chlorophyta</taxon>
        <taxon>core chlorophytes</taxon>
        <taxon>Trebouxiophyceae</taxon>
        <taxon>Chlorellales</taxon>
        <taxon>Chlorellaceae</taxon>
        <taxon>Chlorella clade</taxon>
        <taxon>Chlorella</taxon>
    </lineage>
</organism>
<reference evidence="1" key="2">
    <citation type="submission" date="2020-11" db="EMBL/GenBank/DDBJ databases">
        <authorList>
            <person name="Cecchin M."/>
            <person name="Marcolungo L."/>
            <person name="Rossato M."/>
            <person name="Girolomoni L."/>
            <person name="Cosentino E."/>
            <person name="Cuine S."/>
            <person name="Li-Beisson Y."/>
            <person name="Delledonne M."/>
            <person name="Ballottari M."/>
        </authorList>
    </citation>
    <scope>NUCLEOTIDE SEQUENCE</scope>
    <source>
        <strain evidence="1">211/11P</strain>
        <tissue evidence="1">Whole cell</tissue>
    </source>
</reference>
<dbReference type="OrthoDB" id="518540at2759"/>
<name>A0A9D4U0S1_CHLVU</name>
<dbReference type="AlphaFoldDB" id="A0A9D4U0S1"/>
<protein>
    <submittedName>
        <fullName evidence="1">Uncharacterized protein</fullName>
    </submittedName>
</protein>
<reference evidence="1" key="1">
    <citation type="journal article" date="2019" name="Plant J.">
        <title>Chlorella vulgaris genome assembly and annotation reveals the molecular basis for metabolic acclimation to high light conditions.</title>
        <authorList>
            <person name="Cecchin M."/>
            <person name="Marcolungo L."/>
            <person name="Rossato M."/>
            <person name="Girolomoni L."/>
            <person name="Cosentino E."/>
            <person name="Cuine S."/>
            <person name="Li-Beisson Y."/>
            <person name="Delledonne M."/>
            <person name="Ballottari M."/>
        </authorList>
    </citation>
    <scope>NUCLEOTIDE SEQUENCE</scope>
    <source>
        <strain evidence="1">211/11P</strain>
    </source>
</reference>
<gene>
    <name evidence="1" type="ORF">D9Q98_001432</name>
</gene>
<dbReference type="Proteomes" id="UP001055712">
    <property type="component" value="Unassembled WGS sequence"/>
</dbReference>
<proteinExistence type="predicted"/>
<sequence length="309" mass="32711">MDNDLTCSSTTGCISCPAGHYRAKQRLVPAAARCLRCEGCPSNLCTSTGCSSCPVAGLKLRQAVAGVTNPAGAAVYACKGATPTVPFAGLGILPDTAVWPVSEFSGCAIDSEGQIGDFQLLWYTSKEDGGERTPSELTVAGWLASSGAEADLNVVEFISNTTTKVSFQFQATNRVIITLEYADIVTKQTVNKMLYYSLPKAQDQVCITFANHATATYGVDTADKDMAAELTVDNRSGKKILLRLTGDRSLTPRMGGADMSEKLPGGGVTIFGRDGRLLGSPDFPVAFNDALATERLVILPSEPEWVDFA</sequence>
<comment type="caution">
    <text evidence="1">The sequence shown here is derived from an EMBL/GenBank/DDBJ whole genome shotgun (WGS) entry which is preliminary data.</text>
</comment>
<accession>A0A9D4U0S1</accession>
<keyword evidence="2" id="KW-1185">Reference proteome</keyword>